<reference evidence="4 5" key="1">
    <citation type="submission" date="2018-08" db="EMBL/GenBank/DDBJ databases">
        <title>A genome reference for cultivated species of the human gut microbiota.</title>
        <authorList>
            <person name="Zou Y."/>
            <person name="Xue W."/>
            <person name="Luo G."/>
        </authorList>
    </citation>
    <scope>NUCLEOTIDE SEQUENCE [LARGE SCALE GENOMIC DNA]</scope>
    <source>
        <strain evidence="4 5">AF48-16</strain>
    </source>
</reference>
<dbReference type="EMBL" id="QRMZ01000036">
    <property type="protein sequence ID" value="RHK03272.1"/>
    <property type="molecule type" value="Genomic_DNA"/>
</dbReference>
<proteinExistence type="predicted"/>
<evidence type="ECO:0000313" key="4">
    <source>
        <dbReference type="EMBL" id="RHK03272.1"/>
    </source>
</evidence>
<dbReference type="EMBL" id="JARQDV010000010">
    <property type="protein sequence ID" value="MDT2965604.1"/>
    <property type="molecule type" value="Genomic_DNA"/>
</dbReference>
<evidence type="ECO:0000256" key="1">
    <source>
        <dbReference type="SAM" id="MobiDB-lite"/>
    </source>
</evidence>
<dbReference type="OrthoDB" id="9790372at2"/>
<name>A0A1G9CJA6_ENTCA</name>
<accession>A0A1G9CJA6</accession>
<dbReference type="Pfam" id="PF02620">
    <property type="entry name" value="YceD"/>
    <property type="match status" value="1"/>
</dbReference>
<gene>
    <name evidence="4" type="ORF">DW084_17355</name>
    <name evidence="3" type="ORF">GFU50_12435</name>
    <name evidence="2" type="ORF">P7I32_13390</name>
</gene>
<evidence type="ECO:0000313" key="2">
    <source>
        <dbReference type="EMBL" id="MDT2965604.1"/>
    </source>
</evidence>
<evidence type="ECO:0000313" key="6">
    <source>
        <dbReference type="Proteomes" id="UP000422837"/>
    </source>
</evidence>
<feature type="region of interest" description="Disordered" evidence="1">
    <location>
        <begin position="135"/>
        <end position="167"/>
    </location>
</feature>
<reference evidence="3 6" key="2">
    <citation type="submission" date="2019-11" db="EMBL/GenBank/DDBJ databases">
        <title>Detection and genome characteristic of a blood enterococcus casselifavus isolate from Zhengzhou,china.</title>
        <authorList>
            <person name="Wen P."/>
        </authorList>
    </citation>
    <scope>NUCLEOTIDE SEQUENCE [LARGE SCALE GENOMIC DNA]</scope>
    <source>
        <strain evidence="3 6">EC291</strain>
    </source>
</reference>
<dbReference type="GeneID" id="15142822"/>
<organism evidence="4 5">
    <name type="scientific">Enterococcus casseliflavus</name>
    <name type="common">Enterococcus flavescens</name>
    <dbReference type="NCBI Taxonomy" id="37734"/>
    <lineage>
        <taxon>Bacteria</taxon>
        <taxon>Bacillati</taxon>
        <taxon>Bacillota</taxon>
        <taxon>Bacilli</taxon>
        <taxon>Lactobacillales</taxon>
        <taxon>Enterococcaceae</taxon>
        <taxon>Enterococcus</taxon>
    </lineage>
</organism>
<reference evidence="2" key="3">
    <citation type="submission" date="2023-03" db="EMBL/GenBank/DDBJ databases">
        <authorList>
            <person name="Shen W."/>
            <person name="Cai J."/>
        </authorList>
    </citation>
    <scope>NUCLEOTIDE SEQUENCE</scope>
    <source>
        <strain evidence="2">K72-2</strain>
    </source>
</reference>
<dbReference type="EMBL" id="CP046123">
    <property type="protein sequence ID" value="QGN30265.1"/>
    <property type="molecule type" value="Genomic_DNA"/>
</dbReference>
<dbReference type="RefSeq" id="WP_010749661.1">
    <property type="nucleotide sequence ID" value="NZ_CABGIF010000005.1"/>
</dbReference>
<evidence type="ECO:0000313" key="5">
    <source>
        <dbReference type="Proteomes" id="UP000286288"/>
    </source>
</evidence>
<dbReference type="Proteomes" id="UP000422837">
    <property type="component" value="Chromosome"/>
</dbReference>
<protein>
    <submittedName>
        <fullName evidence="4">DUF177 domain-containing protein</fullName>
    </submittedName>
</protein>
<dbReference type="AlphaFoldDB" id="A0A1G9CJA6"/>
<dbReference type="Proteomes" id="UP000286288">
    <property type="component" value="Unassembled WGS sequence"/>
</dbReference>
<evidence type="ECO:0000313" key="3">
    <source>
        <dbReference type="EMBL" id="QGN30265.1"/>
    </source>
</evidence>
<dbReference type="Proteomes" id="UP001268896">
    <property type="component" value="Unassembled WGS sequence"/>
</dbReference>
<sequence length="186" mass="21138">MKWSLLELKKYQETPLMFEETLDLKSQLIKRDGQIIDLSPVKVKGLMSVDKQGYLLHYQVETTMTLPSTRSLTPVAIPFDFSVDEQFMTPEQFQRRDETIVEEEVLIIEGQTISLDESVADNLLLAIPLQVLTEEEKQGSAMPSGNDWAVLSEEDFANQKEAQAQQVDPRLAKLSELFNESDDDNA</sequence>
<dbReference type="InterPro" id="IPR003772">
    <property type="entry name" value="YceD"/>
</dbReference>